<keyword evidence="2" id="KW-0808">Transferase</keyword>
<dbReference type="GO" id="GO:0016301">
    <property type="term" value="F:kinase activity"/>
    <property type="evidence" value="ECO:0007669"/>
    <property type="project" value="UniProtKB-KW"/>
</dbReference>
<evidence type="ECO:0000256" key="1">
    <source>
        <dbReference type="ARBA" id="ARBA00013247"/>
    </source>
</evidence>
<feature type="domain" description="Phosphoribosyltransferase" evidence="9">
    <location>
        <begin position="151"/>
        <end position="274"/>
    </location>
</feature>
<sequence length="295" mass="33016">MKKTIIFSLPGNIKLTQALANKLAIEMGKAEIREFPDGESYIRVDSDVKNKTVILVCTLDHPNSKILPLLFMARTLNDLGAKRICLIAPYLPYMRQDKSFHPGEAISSLFFAQLLSSLIDSLITIDPHLHRIHKLSEIYTIPCLLTLHATKKIADWIQHHMKDPILIGPDEESKQWIAEIADFNNLPFVIGQKKRLGDRQVMISLPEIKNLNHVPILVDDVISTGVSMLETLKQLTSRGFKNSVCIGVHALFDKETENKLTIAGAKQIITCNTIPHSTNKIDISDIIAKGIVELC</sequence>
<dbReference type="NCBIfam" id="NF005537">
    <property type="entry name" value="PRK07199.1"/>
    <property type="match status" value="1"/>
</dbReference>
<organism evidence="11 12">
    <name type="scientific">Legionella maioricensis</name>
    <dbReference type="NCBI Taxonomy" id="2896528"/>
    <lineage>
        <taxon>Bacteria</taxon>
        <taxon>Pseudomonadati</taxon>
        <taxon>Pseudomonadota</taxon>
        <taxon>Gammaproteobacteria</taxon>
        <taxon>Legionellales</taxon>
        <taxon>Legionellaceae</taxon>
        <taxon>Legionella</taxon>
    </lineage>
</organism>
<dbReference type="GO" id="GO:0004749">
    <property type="term" value="F:ribose phosphate diphosphokinase activity"/>
    <property type="evidence" value="ECO:0007669"/>
    <property type="project" value="UniProtKB-EC"/>
</dbReference>
<evidence type="ECO:0000256" key="3">
    <source>
        <dbReference type="ARBA" id="ARBA00022727"/>
    </source>
</evidence>
<evidence type="ECO:0000313" key="11">
    <source>
        <dbReference type="EMBL" id="MCL9684965.1"/>
    </source>
</evidence>
<dbReference type="Pfam" id="PF13793">
    <property type="entry name" value="Pribosyltran_N"/>
    <property type="match status" value="1"/>
</dbReference>
<dbReference type="EMBL" id="JAJKBJ010000016">
    <property type="protein sequence ID" value="MCL9684965.1"/>
    <property type="molecule type" value="Genomic_DNA"/>
</dbReference>
<evidence type="ECO:0000313" key="12">
    <source>
        <dbReference type="Proteomes" id="UP001139721"/>
    </source>
</evidence>
<dbReference type="Gene3D" id="3.40.50.2020">
    <property type="match status" value="2"/>
</dbReference>
<dbReference type="InterPro" id="IPR029057">
    <property type="entry name" value="PRTase-like"/>
</dbReference>
<dbReference type="FunFam" id="3.40.50.2020:FF:000014">
    <property type="entry name" value="Ribose-phosphate pyrophosphokinase 1"/>
    <property type="match status" value="1"/>
</dbReference>
<keyword evidence="6" id="KW-0067">ATP-binding</keyword>
<dbReference type="GO" id="GO:0002189">
    <property type="term" value="C:ribose phosphate diphosphokinase complex"/>
    <property type="evidence" value="ECO:0007669"/>
    <property type="project" value="TreeGrafter"/>
</dbReference>
<evidence type="ECO:0000256" key="7">
    <source>
        <dbReference type="ARBA" id="ARBA00049535"/>
    </source>
</evidence>
<evidence type="ECO:0000256" key="8">
    <source>
        <dbReference type="RuleBase" id="RU004324"/>
    </source>
</evidence>
<dbReference type="GO" id="GO:0005524">
    <property type="term" value="F:ATP binding"/>
    <property type="evidence" value="ECO:0007669"/>
    <property type="project" value="UniProtKB-KW"/>
</dbReference>
<accession>A0A9X2IC10</accession>
<keyword evidence="4" id="KW-0547">Nucleotide-binding</keyword>
<evidence type="ECO:0000256" key="5">
    <source>
        <dbReference type="ARBA" id="ARBA00022777"/>
    </source>
</evidence>
<dbReference type="AlphaFoldDB" id="A0A9X2IC10"/>
<dbReference type="Proteomes" id="UP001139721">
    <property type="component" value="Unassembled WGS sequence"/>
</dbReference>
<feature type="domain" description="Ribose-phosphate pyrophosphokinase N-terminal" evidence="10">
    <location>
        <begin position="5"/>
        <end position="117"/>
    </location>
</feature>
<dbReference type="EC" id="2.7.6.1" evidence="1"/>
<dbReference type="NCBIfam" id="TIGR01251">
    <property type="entry name" value="ribP_PPkin"/>
    <property type="match status" value="1"/>
</dbReference>
<dbReference type="Pfam" id="PF00156">
    <property type="entry name" value="Pribosyltran"/>
    <property type="match status" value="1"/>
</dbReference>
<reference evidence="11" key="1">
    <citation type="submission" date="2021-11" db="EMBL/GenBank/DDBJ databases">
        <title>Legionella maioricencis sp. nov., a new species isolated from hot water samples in Mallorca.</title>
        <authorList>
            <person name="Crespi S."/>
            <person name="Drasar V."/>
            <person name="Salva-Serra F."/>
            <person name="Jaen-Luchoro D."/>
            <person name="Pineiro-Iglesias B."/>
            <person name="Aliaga F."/>
            <person name="Fernandez-Juarez V."/>
            <person name="Coll G."/>
            <person name="Moore E.R.B."/>
            <person name="Bennasar-Figueras A."/>
        </authorList>
    </citation>
    <scope>NUCLEOTIDE SEQUENCE</scope>
    <source>
        <strain evidence="11">HCPI-6</strain>
    </source>
</reference>
<evidence type="ECO:0000259" key="10">
    <source>
        <dbReference type="Pfam" id="PF13793"/>
    </source>
</evidence>
<dbReference type="PANTHER" id="PTHR10210:SF32">
    <property type="entry name" value="RIBOSE-PHOSPHATE PYROPHOSPHOKINASE 2"/>
    <property type="match status" value="1"/>
</dbReference>
<dbReference type="GO" id="GO:0000287">
    <property type="term" value="F:magnesium ion binding"/>
    <property type="evidence" value="ECO:0007669"/>
    <property type="project" value="InterPro"/>
</dbReference>
<keyword evidence="12" id="KW-1185">Reference proteome</keyword>
<evidence type="ECO:0000256" key="2">
    <source>
        <dbReference type="ARBA" id="ARBA00022679"/>
    </source>
</evidence>
<dbReference type="InterPro" id="IPR005946">
    <property type="entry name" value="Rib-P_diPkinase"/>
</dbReference>
<dbReference type="GO" id="GO:0006015">
    <property type="term" value="P:5-phosphoribose 1-diphosphate biosynthetic process"/>
    <property type="evidence" value="ECO:0007669"/>
    <property type="project" value="TreeGrafter"/>
</dbReference>
<dbReference type="PANTHER" id="PTHR10210">
    <property type="entry name" value="RIBOSE-PHOSPHATE DIPHOSPHOKINASE FAMILY MEMBER"/>
    <property type="match status" value="1"/>
</dbReference>
<evidence type="ECO:0000256" key="4">
    <source>
        <dbReference type="ARBA" id="ARBA00022741"/>
    </source>
</evidence>
<gene>
    <name evidence="11" type="ORF">LOX96_12735</name>
</gene>
<evidence type="ECO:0000259" key="9">
    <source>
        <dbReference type="Pfam" id="PF00156"/>
    </source>
</evidence>
<protein>
    <recommendedName>
        <fullName evidence="1">ribose-phosphate diphosphokinase</fullName>
        <ecNumber evidence="1">2.7.6.1</ecNumber>
    </recommendedName>
</protein>
<dbReference type="GO" id="GO:0006164">
    <property type="term" value="P:purine nucleotide biosynthetic process"/>
    <property type="evidence" value="ECO:0007669"/>
    <property type="project" value="TreeGrafter"/>
</dbReference>
<keyword evidence="3 8" id="KW-0545">Nucleotide biosynthesis</keyword>
<evidence type="ECO:0000256" key="6">
    <source>
        <dbReference type="ARBA" id="ARBA00022840"/>
    </source>
</evidence>
<comment type="caution">
    <text evidence="11">The sequence shown here is derived from an EMBL/GenBank/DDBJ whole genome shotgun (WGS) entry which is preliminary data.</text>
</comment>
<proteinExistence type="inferred from homology"/>
<dbReference type="InterPro" id="IPR000836">
    <property type="entry name" value="PRTase_dom"/>
</dbReference>
<keyword evidence="5" id="KW-0418">Kinase</keyword>
<dbReference type="RefSeq" id="WP_250422649.1">
    <property type="nucleotide sequence ID" value="NZ_JAJKBJ010000016.1"/>
</dbReference>
<dbReference type="InterPro" id="IPR029099">
    <property type="entry name" value="Pribosyltran_N"/>
</dbReference>
<dbReference type="SMART" id="SM01400">
    <property type="entry name" value="Pribosyltran_N"/>
    <property type="match status" value="1"/>
</dbReference>
<dbReference type="CDD" id="cd06223">
    <property type="entry name" value="PRTases_typeI"/>
    <property type="match status" value="1"/>
</dbReference>
<dbReference type="GO" id="GO:0005737">
    <property type="term" value="C:cytoplasm"/>
    <property type="evidence" value="ECO:0007669"/>
    <property type="project" value="TreeGrafter"/>
</dbReference>
<comment type="similarity">
    <text evidence="8">Belongs to the ribose-phosphate pyrophosphokinase family.</text>
</comment>
<name>A0A9X2IC10_9GAMM</name>
<comment type="catalytic activity">
    <reaction evidence="7">
        <text>D-ribose 5-phosphate + ATP = 5-phospho-alpha-D-ribose 1-diphosphate + AMP + H(+)</text>
        <dbReference type="Rhea" id="RHEA:15609"/>
        <dbReference type="ChEBI" id="CHEBI:15378"/>
        <dbReference type="ChEBI" id="CHEBI:30616"/>
        <dbReference type="ChEBI" id="CHEBI:58017"/>
        <dbReference type="ChEBI" id="CHEBI:78346"/>
        <dbReference type="ChEBI" id="CHEBI:456215"/>
        <dbReference type="EC" id="2.7.6.1"/>
    </reaction>
</comment>
<dbReference type="SUPFAM" id="SSF53271">
    <property type="entry name" value="PRTase-like"/>
    <property type="match status" value="2"/>
</dbReference>